<evidence type="ECO:0000256" key="1">
    <source>
        <dbReference type="ARBA" id="ARBA00023015"/>
    </source>
</evidence>
<protein>
    <submittedName>
        <fullName evidence="5">AraC family transcriptional regulator</fullName>
    </submittedName>
</protein>
<keyword evidence="1" id="KW-0805">Transcription regulation</keyword>
<keyword evidence="2" id="KW-0238">DNA-binding</keyword>
<comment type="caution">
    <text evidence="5">The sequence shown here is derived from an EMBL/GenBank/DDBJ whole genome shotgun (WGS) entry which is preliminary data.</text>
</comment>
<dbReference type="Pfam" id="PF12625">
    <property type="entry name" value="Arabinose_bd"/>
    <property type="match status" value="1"/>
</dbReference>
<dbReference type="PANTHER" id="PTHR47894">
    <property type="entry name" value="HTH-TYPE TRANSCRIPTIONAL REGULATOR GADX"/>
    <property type="match status" value="1"/>
</dbReference>
<organism evidence="5 6">
    <name type="scientific">Henriciella mobilis</name>
    <dbReference type="NCBI Taxonomy" id="2305467"/>
    <lineage>
        <taxon>Bacteria</taxon>
        <taxon>Pseudomonadati</taxon>
        <taxon>Pseudomonadota</taxon>
        <taxon>Alphaproteobacteria</taxon>
        <taxon>Hyphomonadales</taxon>
        <taxon>Hyphomonadaceae</taxon>
        <taxon>Henriciella</taxon>
    </lineage>
</organism>
<dbReference type="Pfam" id="PF12833">
    <property type="entry name" value="HTH_18"/>
    <property type="match status" value="1"/>
</dbReference>
<reference evidence="5 6" key="1">
    <citation type="submission" date="2018-08" db="EMBL/GenBank/DDBJ databases">
        <title>Henriciella mobilis sp. nov., isolated from seawater.</title>
        <authorList>
            <person name="Cheng H."/>
            <person name="Wu Y.-H."/>
            <person name="Xu X.-W."/>
            <person name="Guo L.-L."/>
        </authorList>
    </citation>
    <scope>NUCLEOTIDE SEQUENCE [LARGE SCALE GENOMIC DNA]</scope>
    <source>
        <strain evidence="5 6">JN25</strain>
    </source>
</reference>
<dbReference type="PRINTS" id="PR00032">
    <property type="entry name" value="HTHARAC"/>
</dbReference>
<evidence type="ECO:0000259" key="4">
    <source>
        <dbReference type="PROSITE" id="PS01124"/>
    </source>
</evidence>
<dbReference type="InterPro" id="IPR032687">
    <property type="entry name" value="AraC-type_N"/>
</dbReference>
<dbReference type="AlphaFoldDB" id="A0A399RBN0"/>
<dbReference type="GO" id="GO:0003700">
    <property type="term" value="F:DNA-binding transcription factor activity"/>
    <property type="evidence" value="ECO:0007669"/>
    <property type="project" value="InterPro"/>
</dbReference>
<dbReference type="GO" id="GO:0005829">
    <property type="term" value="C:cytosol"/>
    <property type="evidence" value="ECO:0007669"/>
    <property type="project" value="TreeGrafter"/>
</dbReference>
<dbReference type="InterPro" id="IPR009057">
    <property type="entry name" value="Homeodomain-like_sf"/>
</dbReference>
<dbReference type="PANTHER" id="PTHR47894:SF4">
    <property type="entry name" value="HTH-TYPE TRANSCRIPTIONAL REGULATOR GADX"/>
    <property type="match status" value="1"/>
</dbReference>
<sequence>MAQMSALFAVRMISEAGPQLDREALFRSCGLDMASPPDQTVMVSDTDYYSLLETIAEHERPDIGFHIRVSRSISCADLGAVGLAWKSAPDLRRSFRRMDRYSRLYNTASSFELVENGDTYLWTHTRTTPDRLGMYLSNEGALATYVNICREATGAQNRPQAVQFRHQAIGSQKALEAHSRCPVTFGADVDAIVLPAARLDMPNLVGDESIWNFFASHVEENLPEEEVPFERQLVLQIADLLTEGVPPLGQVAESLGMSARTLQRRLADSGVTYQNLVNQARLELAQSLMGETSYSLAEIAFLTGFSEQSAFTRAFKRWVGKTPGAFRSEVGA</sequence>
<evidence type="ECO:0000256" key="3">
    <source>
        <dbReference type="ARBA" id="ARBA00023163"/>
    </source>
</evidence>
<gene>
    <name evidence="5" type="ORF">D1223_15150</name>
</gene>
<dbReference type="EMBL" id="QWFX01000014">
    <property type="protein sequence ID" value="RIJ27162.1"/>
    <property type="molecule type" value="Genomic_DNA"/>
</dbReference>
<keyword evidence="3" id="KW-0804">Transcription</keyword>
<name>A0A399RBN0_9PROT</name>
<feature type="domain" description="HTH araC/xylS-type" evidence="4">
    <location>
        <begin position="231"/>
        <end position="329"/>
    </location>
</feature>
<dbReference type="PROSITE" id="PS00041">
    <property type="entry name" value="HTH_ARAC_FAMILY_1"/>
    <property type="match status" value="1"/>
</dbReference>
<dbReference type="SMART" id="SM00342">
    <property type="entry name" value="HTH_ARAC"/>
    <property type="match status" value="1"/>
</dbReference>
<evidence type="ECO:0000256" key="2">
    <source>
        <dbReference type="ARBA" id="ARBA00023125"/>
    </source>
</evidence>
<dbReference type="SUPFAM" id="SSF46689">
    <property type="entry name" value="Homeodomain-like"/>
    <property type="match status" value="1"/>
</dbReference>
<dbReference type="InterPro" id="IPR018062">
    <property type="entry name" value="HTH_AraC-typ_CS"/>
</dbReference>
<keyword evidence="6" id="KW-1185">Reference proteome</keyword>
<evidence type="ECO:0000313" key="6">
    <source>
        <dbReference type="Proteomes" id="UP000266385"/>
    </source>
</evidence>
<proteinExistence type="predicted"/>
<evidence type="ECO:0000313" key="5">
    <source>
        <dbReference type="EMBL" id="RIJ27162.1"/>
    </source>
</evidence>
<dbReference type="InterPro" id="IPR018060">
    <property type="entry name" value="HTH_AraC"/>
</dbReference>
<dbReference type="GO" id="GO:0000976">
    <property type="term" value="F:transcription cis-regulatory region binding"/>
    <property type="evidence" value="ECO:0007669"/>
    <property type="project" value="TreeGrafter"/>
</dbReference>
<dbReference type="Proteomes" id="UP000266385">
    <property type="component" value="Unassembled WGS sequence"/>
</dbReference>
<accession>A0A399RBN0</accession>
<dbReference type="Gene3D" id="1.10.10.60">
    <property type="entry name" value="Homeodomain-like"/>
    <property type="match status" value="1"/>
</dbReference>
<dbReference type="PROSITE" id="PS01124">
    <property type="entry name" value="HTH_ARAC_FAMILY_2"/>
    <property type="match status" value="1"/>
</dbReference>
<dbReference type="InterPro" id="IPR020449">
    <property type="entry name" value="Tscrpt_reg_AraC-type_HTH"/>
</dbReference>